<reference evidence="3 4" key="1">
    <citation type="journal article" date="2015" name="Genome Announc.">
        <title>Expanding the biotechnology potential of lactobacilli through comparative genomics of 213 strains and associated genera.</title>
        <authorList>
            <person name="Sun Z."/>
            <person name="Harris H.M."/>
            <person name="McCann A."/>
            <person name="Guo C."/>
            <person name="Argimon S."/>
            <person name="Zhang W."/>
            <person name="Yang X."/>
            <person name="Jeffery I.B."/>
            <person name="Cooney J.C."/>
            <person name="Kagawa T.F."/>
            <person name="Liu W."/>
            <person name="Song Y."/>
            <person name="Salvetti E."/>
            <person name="Wrobel A."/>
            <person name="Rasinkangas P."/>
            <person name="Parkhill J."/>
            <person name="Rea M.C."/>
            <person name="O'Sullivan O."/>
            <person name="Ritari J."/>
            <person name="Douillard F.P."/>
            <person name="Paul Ross R."/>
            <person name="Yang R."/>
            <person name="Briner A.E."/>
            <person name="Felis G.E."/>
            <person name="de Vos W.M."/>
            <person name="Barrangou R."/>
            <person name="Klaenhammer T.R."/>
            <person name="Caufield P.W."/>
            <person name="Cui Y."/>
            <person name="Zhang H."/>
            <person name="O'Toole P.W."/>
        </authorList>
    </citation>
    <scope>NUCLEOTIDE SEQUENCE [LARGE SCALE GENOMIC DNA]</scope>
    <source>
        <strain evidence="3 4">DSM 20593</strain>
    </source>
</reference>
<comment type="similarity">
    <text evidence="1">Belongs to the GppA/Ppx family.</text>
</comment>
<dbReference type="InterPro" id="IPR050273">
    <property type="entry name" value="GppA/Ppx_hydrolase"/>
</dbReference>
<organism evidence="3 4">
    <name type="scientific">Weissella kandleri</name>
    <dbReference type="NCBI Taxonomy" id="1616"/>
    <lineage>
        <taxon>Bacteria</taxon>
        <taxon>Bacillati</taxon>
        <taxon>Bacillota</taxon>
        <taxon>Bacilli</taxon>
        <taxon>Lactobacillales</taxon>
        <taxon>Lactobacillaceae</taxon>
        <taxon>Weissella</taxon>
    </lineage>
</organism>
<dbReference type="OrthoDB" id="9807195at2"/>
<accession>A0A0R2JDE3</accession>
<dbReference type="RefSeq" id="WP_057754356.1">
    <property type="nucleotide sequence ID" value="NZ_JQBP01000002.1"/>
</dbReference>
<dbReference type="Gene3D" id="3.30.420.40">
    <property type="match status" value="1"/>
</dbReference>
<dbReference type="InterPro" id="IPR003695">
    <property type="entry name" value="Ppx_GppA_N"/>
</dbReference>
<dbReference type="GO" id="GO:0006357">
    <property type="term" value="P:regulation of transcription by RNA polymerase II"/>
    <property type="evidence" value="ECO:0007669"/>
    <property type="project" value="TreeGrafter"/>
</dbReference>
<dbReference type="STRING" id="1616.IV73_GL000527"/>
<dbReference type="InterPro" id="IPR043129">
    <property type="entry name" value="ATPase_NBD"/>
</dbReference>
<dbReference type="PANTHER" id="PTHR30005:SF0">
    <property type="entry name" value="RETROGRADE REGULATION PROTEIN 2"/>
    <property type="match status" value="1"/>
</dbReference>
<comment type="caution">
    <text evidence="3">The sequence shown here is derived from an EMBL/GenBank/DDBJ whole genome shotgun (WGS) entry which is preliminary data.</text>
</comment>
<evidence type="ECO:0000259" key="2">
    <source>
        <dbReference type="Pfam" id="PF02541"/>
    </source>
</evidence>
<dbReference type="Proteomes" id="UP000051655">
    <property type="component" value="Unassembled WGS sequence"/>
</dbReference>
<dbReference type="EMBL" id="JQBP01000002">
    <property type="protein sequence ID" value="KRN75363.1"/>
    <property type="molecule type" value="Genomic_DNA"/>
</dbReference>
<name>A0A0R2JDE3_9LACO</name>
<evidence type="ECO:0000313" key="4">
    <source>
        <dbReference type="Proteomes" id="UP000051655"/>
    </source>
</evidence>
<evidence type="ECO:0000313" key="3">
    <source>
        <dbReference type="EMBL" id="KRN75363.1"/>
    </source>
</evidence>
<dbReference type="CDD" id="cd24052">
    <property type="entry name" value="ASKHA_NBD_HpPPX-GppA-like"/>
    <property type="match status" value="1"/>
</dbReference>
<dbReference type="PATRIC" id="fig|1616.3.peg.543"/>
<feature type="domain" description="Ppx/GppA phosphatase N-terminal" evidence="2">
    <location>
        <begin position="23"/>
        <end position="306"/>
    </location>
</feature>
<gene>
    <name evidence="3" type="ORF">IV73_GL000527</name>
</gene>
<sequence>MSFLAIVDLGSNSTRFVIEEVTADGQVEEVLRQKQDTRLAEGMTQNAGYLQPAAIERVVTAVRGFYQIYQKYPAIEVIGIATAAVREALNKNDLLLPLYSEFGINVRVLTGDQEAYYDYLGTESTLALSDAWLLDTGGASVELVGIEKQMAANFISLPFGAVNLAERFHLDVDGLLEQRNLDAAIDFIDQKYAELPWLETDQLPIVLLGGANRTLARLNRKRQGLPDEEDFHGYHLSTSRVAELFNELCQLTLQQRAECLGSEANRADIIIGGLLPLMRLIEITNSKEVIFSSSGVREGILQEYVLEQM</sequence>
<dbReference type="SUPFAM" id="SSF53067">
    <property type="entry name" value="Actin-like ATPase domain"/>
    <property type="match status" value="2"/>
</dbReference>
<proteinExistence type="inferred from homology"/>
<dbReference type="AlphaFoldDB" id="A0A0R2JDE3"/>
<keyword evidence="4" id="KW-1185">Reference proteome</keyword>
<dbReference type="Pfam" id="PF02541">
    <property type="entry name" value="Ppx-GppA"/>
    <property type="match status" value="1"/>
</dbReference>
<evidence type="ECO:0000256" key="1">
    <source>
        <dbReference type="ARBA" id="ARBA00007125"/>
    </source>
</evidence>
<dbReference type="Gene3D" id="3.30.420.150">
    <property type="entry name" value="Exopolyphosphatase. Domain 2"/>
    <property type="match status" value="1"/>
</dbReference>
<protein>
    <recommendedName>
        <fullName evidence="2">Ppx/GppA phosphatase N-terminal domain-containing protein</fullName>
    </recommendedName>
</protein>
<dbReference type="PANTHER" id="PTHR30005">
    <property type="entry name" value="EXOPOLYPHOSPHATASE"/>
    <property type="match status" value="1"/>
</dbReference>